<feature type="domain" description="Integrase catalytic" evidence="2">
    <location>
        <begin position="115"/>
        <end position="231"/>
    </location>
</feature>
<dbReference type="InterPro" id="IPR001584">
    <property type="entry name" value="Integrase_cat-core"/>
</dbReference>
<dbReference type="GO" id="GO:0005634">
    <property type="term" value="C:nucleus"/>
    <property type="evidence" value="ECO:0007669"/>
    <property type="project" value="UniProtKB-ARBA"/>
</dbReference>
<evidence type="ECO:0000313" key="4">
    <source>
        <dbReference type="Proteomes" id="UP000054538"/>
    </source>
</evidence>
<evidence type="ECO:0000259" key="2">
    <source>
        <dbReference type="PROSITE" id="PS50994"/>
    </source>
</evidence>
<dbReference type="Gene3D" id="3.30.420.10">
    <property type="entry name" value="Ribonuclease H-like superfamily/Ribonuclease H"/>
    <property type="match status" value="1"/>
</dbReference>
<dbReference type="Pfam" id="PF17921">
    <property type="entry name" value="Integrase_H2C2"/>
    <property type="match status" value="1"/>
</dbReference>
<dbReference type="PANTHER" id="PTHR37984">
    <property type="entry name" value="PROTEIN CBG26694"/>
    <property type="match status" value="1"/>
</dbReference>
<dbReference type="PROSITE" id="PS50994">
    <property type="entry name" value="INTEGRASE"/>
    <property type="match status" value="1"/>
</dbReference>
<evidence type="ECO:0000256" key="1">
    <source>
        <dbReference type="ARBA" id="ARBA00022884"/>
    </source>
</evidence>
<dbReference type="InterPro" id="IPR041588">
    <property type="entry name" value="Integrase_H2C2"/>
</dbReference>
<dbReference type="STRING" id="930991.A0A0D0D264"/>
<accession>A0A0D0D264</accession>
<protein>
    <recommendedName>
        <fullName evidence="2">Integrase catalytic domain-containing protein</fullName>
    </recommendedName>
</protein>
<keyword evidence="1" id="KW-0694">RNA-binding</keyword>
<dbReference type="EMBL" id="KN826890">
    <property type="protein sequence ID" value="KIK77651.1"/>
    <property type="molecule type" value="Genomic_DNA"/>
</dbReference>
<dbReference type="Proteomes" id="UP000054538">
    <property type="component" value="Unassembled WGS sequence"/>
</dbReference>
<gene>
    <name evidence="3" type="ORF">PAXRUDRAFT_166144</name>
</gene>
<dbReference type="InterPro" id="IPR012337">
    <property type="entry name" value="RNaseH-like_sf"/>
</dbReference>
<dbReference type="Gene3D" id="1.10.340.70">
    <property type="match status" value="1"/>
</dbReference>
<dbReference type="HOGENOM" id="CLU_000384_29_0_1"/>
<dbReference type="InParanoid" id="A0A0D0D264"/>
<name>A0A0D0D264_9AGAM</name>
<reference evidence="3 4" key="1">
    <citation type="submission" date="2014-04" db="EMBL/GenBank/DDBJ databases">
        <authorList>
            <consortium name="DOE Joint Genome Institute"/>
            <person name="Kuo A."/>
            <person name="Kohler A."/>
            <person name="Jargeat P."/>
            <person name="Nagy L.G."/>
            <person name="Floudas D."/>
            <person name="Copeland A."/>
            <person name="Barry K.W."/>
            <person name="Cichocki N."/>
            <person name="Veneault-Fourrey C."/>
            <person name="LaButti K."/>
            <person name="Lindquist E.A."/>
            <person name="Lipzen A."/>
            <person name="Lundell T."/>
            <person name="Morin E."/>
            <person name="Murat C."/>
            <person name="Sun H."/>
            <person name="Tunlid A."/>
            <person name="Henrissat B."/>
            <person name="Grigoriev I.V."/>
            <person name="Hibbett D.S."/>
            <person name="Martin F."/>
            <person name="Nordberg H.P."/>
            <person name="Cantor M.N."/>
            <person name="Hua S.X."/>
        </authorList>
    </citation>
    <scope>NUCLEOTIDE SEQUENCE [LARGE SCALE GENOMIC DNA]</scope>
    <source>
        <strain evidence="3 4">Ve08.2h10</strain>
    </source>
</reference>
<evidence type="ECO:0000313" key="3">
    <source>
        <dbReference type="EMBL" id="KIK77651.1"/>
    </source>
</evidence>
<dbReference type="PANTHER" id="PTHR37984:SF5">
    <property type="entry name" value="PROTEIN NYNRIN-LIKE"/>
    <property type="match status" value="1"/>
</dbReference>
<dbReference type="GO" id="GO:0015074">
    <property type="term" value="P:DNA integration"/>
    <property type="evidence" value="ECO:0007669"/>
    <property type="project" value="InterPro"/>
</dbReference>
<keyword evidence="4" id="KW-1185">Reference proteome</keyword>
<reference evidence="4" key="2">
    <citation type="submission" date="2015-01" db="EMBL/GenBank/DDBJ databases">
        <title>Evolutionary Origins and Diversification of the Mycorrhizal Mutualists.</title>
        <authorList>
            <consortium name="DOE Joint Genome Institute"/>
            <consortium name="Mycorrhizal Genomics Consortium"/>
            <person name="Kohler A."/>
            <person name="Kuo A."/>
            <person name="Nagy L.G."/>
            <person name="Floudas D."/>
            <person name="Copeland A."/>
            <person name="Barry K.W."/>
            <person name="Cichocki N."/>
            <person name="Veneault-Fourrey C."/>
            <person name="LaButti K."/>
            <person name="Lindquist E.A."/>
            <person name="Lipzen A."/>
            <person name="Lundell T."/>
            <person name="Morin E."/>
            <person name="Murat C."/>
            <person name="Riley R."/>
            <person name="Ohm R."/>
            <person name="Sun H."/>
            <person name="Tunlid A."/>
            <person name="Henrissat B."/>
            <person name="Grigoriev I.V."/>
            <person name="Hibbett D.S."/>
            <person name="Martin F."/>
        </authorList>
    </citation>
    <scope>NUCLEOTIDE SEQUENCE [LARGE SCALE GENOMIC DNA]</scope>
    <source>
        <strain evidence="4">Ve08.2h10</strain>
    </source>
</reference>
<dbReference type="AlphaFoldDB" id="A0A0D0D264"/>
<sequence>MLAWIQEFLEARICPADLSDTEYVSFINSVCCFFLSDGLLWRWEPQSWHQLVVHEVKWCGLIKEAHNDLGHKGVFTVCTWLLLCFWWPMLVEDVKWYICTCHKCQICQTQKLHIPPSLPAIGSLFQKAHINMMQMPKAGGVCYIIQAHCTLSAYLEWQMLQVENGVVLTAFIFEDILCRLSILTCRWGPLSEIVTDNGLPFIQALDLLASRYSICHIHISPYNSQANRIIE</sequence>
<dbReference type="SUPFAM" id="SSF53098">
    <property type="entry name" value="Ribonuclease H-like"/>
    <property type="match status" value="1"/>
</dbReference>
<dbReference type="OrthoDB" id="2673428at2759"/>
<organism evidence="3 4">
    <name type="scientific">Paxillus rubicundulus Ve08.2h10</name>
    <dbReference type="NCBI Taxonomy" id="930991"/>
    <lineage>
        <taxon>Eukaryota</taxon>
        <taxon>Fungi</taxon>
        <taxon>Dikarya</taxon>
        <taxon>Basidiomycota</taxon>
        <taxon>Agaricomycotina</taxon>
        <taxon>Agaricomycetes</taxon>
        <taxon>Agaricomycetidae</taxon>
        <taxon>Boletales</taxon>
        <taxon>Paxilineae</taxon>
        <taxon>Paxillaceae</taxon>
        <taxon>Paxillus</taxon>
    </lineage>
</organism>
<dbReference type="GO" id="GO:0003723">
    <property type="term" value="F:RNA binding"/>
    <property type="evidence" value="ECO:0007669"/>
    <property type="project" value="UniProtKB-KW"/>
</dbReference>
<dbReference type="InterPro" id="IPR050951">
    <property type="entry name" value="Retrovirus_Pol_polyprotein"/>
</dbReference>
<dbReference type="InterPro" id="IPR036397">
    <property type="entry name" value="RNaseH_sf"/>
</dbReference>
<proteinExistence type="predicted"/>